<dbReference type="AlphaFoldDB" id="A0A6M6JTG0"/>
<organism evidence="1 2">
    <name type="scientific">Pseudonocardia broussonetiae</name>
    <dbReference type="NCBI Taxonomy" id="2736640"/>
    <lineage>
        <taxon>Bacteria</taxon>
        <taxon>Bacillati</taxon>
        <taxon>Actinomycetota</taxon>
        <taxon>Actinomycetes</taxon>
        <taxon>Pseudonocardiales</taxon>
        <taxon>Pseudonocardiaceae</taxon>
        <taxon>Pseudonocardia</taxon>
    </lineage>
</organism>
<evidence type="ECO:0000313" key="2">
    <source>
        <dbReference type="Proteomes" id="UP000505377"/>
    </source>
</evidence>
<reference evidence="1 2" key="1">
    <citation type="submission" date="2020-05" db="EMBL/GenBank/DDBJ databases">
        <authorList>
            <person name="Mo P."/>
        </authorList>
    </citation>
    <scope>NUCLEOTIDE SEQUENCE [LARGE SCALE GENOMIC DNA]</scope>
    <source>
        <strain evidence="1 2">Gen01</strain>
        <plasmid evidence="1 2">unnamed1</plasmid>
    </source>
</reference>
<geneLocation type="plasmid" evidence="1 2">
    <name>unnamed1</name>
</geneLocation>
<sequence>MPTSDPLRAQQRFARAIAIAAGADVAAAAPRSWRHALERAAPDGVESLARACESAADAAARHVSWRTEPLSARVPVAYLAEVDAEARRLRAAATARDRVAT</sequence>
<name>A0A6M6JTG0_9PSEU</name>
<dbReference type="RefSeq" id="WP_172169912.1">
    <property type="nucleotide sequence ID" value="NZ_CP053565.1"/>
</dbReference>
<keyword evidence="1" id="KW-0614">Plasmid</keyword>
<keyword evidence="2" id="KW-1185">Reference proteome</keyword>
<proteinExistence type="predicted"/>
<accession>A0A6M6JTG0</accession>
<dbReference type="Proteomes" id="UP000505377">
    <property type="component" value="Plasmid unnamed1"/>
</dbReference>
<evidence type="ECO:0000313" key="1">
    <source>
        <dbReference type="EMBL" id="QJY51148.1"/>
    </source>
</evidence>
<dbReference type="EMBL" id="CP053565">
    <property type="protein sequence ID" value="QJY51148.1"/>
    <property type="molecule type" value="Genomic_DNA"/>
</dbReference>
<gene>
    <name evidence="1" type="ORF">HOP40_34775</name>
</gene>
<dbReference type="KEGG" id="pbro:HOP40_34775"/>
<protein>
    <submittedName>
        <fullName evidence="1">Uncharacterized protein</fullName>
    </submittedName>
</protein>